<dbReference type="Gene3D" id="1.10.287.950">
    <property type="entry name" value="Methyl-accepting chemotaxis protein"/>
    <property type="match status" value="1"/>
</dbReference>
<dbReference type="GO" id="GO:0016020">
    <property type="term" value="C:membrane"/>
    <property type="evidence" value="ECO:0007669"/>
    <property type="project" value="InterPro"/>
</dbReference>
<evidence type="ECO:0000313" key="5">
    <source>
        <dbReference type="Proteomes" id="UP000306409"/>
    </source>
</evidence>
<dbReference type="PANTHER" id="PTHR32089:SF112">
    <property type="entry name" value="LYSOZYME-LIKE PROTEIN-RELATED"/>
    <property type="match status" value="1"/>
</dbReference>
<organism evidence="4 5">
    <name type="scientific">Ruminiclostridium herbifermentans</name>
    <dbReference type="NCBI Taxonomy" id="2488810"/>
    <lineage>
        <taxon>Bacteria</taxon>
        <taxon>Bacillati</taxon>
        <taxon>Bacillota</taxon>
        <taxon>Clostridia</taxon>
        <taxon>Eubacteriales</taxon>
        <taxon>Oscillospiraceae</taxon>
        <taxon>Ruminiclostridium</taxon>
    </lineage>
</organism>
<feature type="transmembrane region" description="Helical" evidence="3">
    <location>
        <begin position="67"/>
        <end position="84"/>
    </location>
</feature>
<gene>
    <name evidence="4" type="ORF">EHE19_014365</name>
</gene>
<dbReference type="SUPFAM" id="SSF58104">
    <property type="entry name" value="Methyl-accepting chemotaxis protein (MCP) signaling domain"/>
    <property type="match status" value="1"/>
</dbReference>
<feature type="transmembrane region" description="Helical" evidence="3">
    <location>
        <begin position="111"/>
        <end position="128"/>
    </location>
</feature>
<evidence type="ECO:0000256" key="1">
    <source>
        <dbReference type="ARBA" id="ARBA00023224"/>
    </source>
</evidence>
<dbReference type="Pfam" id="PF00015">
    <property type="entry name" value="MCPsignal"/>
    <property type="match status" value="1"/>
</dbReference>
<keyword evidence="2" id="KW-0175">Coiled coil</keyword>
<feature type="transmembrane region" description="Helical" evidence="3">
    <location>
        <begin position="42"/>
        <end position="60"/>
    </location>
</feature>
<feature type="transmembrane region" description="Helical" evidence="3">
    <location>
        <begin position="140"/>
        <end position="160"/>
    </location>
</feature>
<sequence length="493" mass="54986">MQNNTYNIKRVHKVSLLITFSVCFLLGTQSFVIGGLSRFMEFIIPASVIFLSALANYFIPSKDNVKGYLFCLIPLMVSIVLFYFNEFSQLKHYMVFSTVALCSLYFKKEFIVVHGIILNILLISVYILRPNNLMGSDTSLTSFVPIVVLLNIILAILYFLTKWGSELIYESNQRELNAKELLDKLQETFSNVESSASILENSITKLNGNIITIEEESKNVTKSMHEMAKSIQEEASSAYNINESMVNSLEIVNETLDISKGVIDKTDEMNKAFSEGWSKIEQMDNQMNIIGSSITTANVTVSELQTSMKTVNSLLEEITQIAEQTNLLALNAAIESARAGEHGKGFAVVADEVRKLAEQSSKIVSNISNVTTALFNKSQEAAEKVNNGETATNKGQELVKNISSYFMYLKKSFEDTITDISKGMNKIESVTDIFKDTQNQIQNMASIAEENAASTEEVLATTENEHKELQEISSSVNVIHDLSQQLITMVNKN</sequence>
<dbReference type="OrthoDB" id="2542987at2"/>
<dbReference type="GO" id="GO:0007165">
    <property type="term" value="P:signal transduction"/>
    <property type="evidence" value="ECO:0007669"/>
    <property type="project" value="UniProtKB-KW"/>
</dbReference>
<evidence type="ECO:0000256" key="2">
    <source>
        <dbReference type="SAM" id="Coils"/>
    </source>
</evidence>
<keyword evidence="3" id="KW-0812">Transmembrane</keyword>
<proteinExistence type="predicted"/>
<accession>A0A4V6EPX6</accession>
<keyword evidence="3" id="KW-0472">Membrane</keyword>
<dbReference type="AlphaFoldDB" id="A0A4V6EPX6"/>
<reference evidence="4 5" key="1">
    <citation type="submission" date="2020-09" db="EMBL/GenBank/DDBJ databases">
        <title>Characterization and genome sequencing of Ruminiclostridium sp. nov. MA18.</title>
        <authorList>
            <person name="Rettenmaier R."/>
            <person name="Kowollik M.-L."/>
            <person name="Liebl W."/>
            <person name="Zverlov V."/>
        </authorList>
    </citation>
    <scope>NUCLEOTIDE SEQUENCE [LARGE SCALE GENOMIC DNA]</scope>
    <source>
        <strain evidence="4 5">MA18</strain>
    </source>
</reference>
<dbReference type="PROSITE" id="PS50111">
    <property type="entry name" value="CHEMOTAXIS_TRANSDUC_2"/>
    <property type="match status" value="1"/>
</dbReference>
<dbReference type="RefSeq" id="WP_137696804.1">
    <property type="nucleotide sequence ID" value="NZ_CP061336.1"/>
</dbReference>
<feature type="coiled-coil region" evidence="2">
    <location>
        <begin position="445"/>
        <end position="472"/>
    </location>
</feature>
<protein>
    <submittedName>
        <fullName evidence="4">Chemotaxis protein</fullName>
    </submittedName>
</protein>
<keyword evidence="1" id="KW-0807">Transducer</keyword>
<dbReference type="InterPro" id="IPR004089">
    <property type="entry name" value="MCPsignal_dom"/>
</dbReference>
<dbReference type="Proteomes" id="UP000306409">
    <property type="component" value="Chromosome"/>
</dbReference>
<name>A0A4V6EPX6_9FIRM</name>
<keyword evidence="3" id="KW-1133">Transmembrane helix</keyword>
<evidence type="ECO:0000313" key="4">
    <source>
        <dbReference type="EMBL" id="QNU66056.1"/>
    </source>
</evidence>
<keyword evidence="5" id="KW-1185">Reference proteome</keyword>
<dbReference type="KEGG" id="rher:EHE19_014365"/>
<feature type="transmembrane region" description="Helical" evidence="3">
    <location>
        <begin position="14"/>
        <end position="36"/>
    </location>
</feature>
<dbReference type="EMBL" id="CP061336">
    <property type="protein sequence ID" value="QNU66056.1"/>
    <property type="molecule type" value="Genomic_DNA"/>
</dbReference>
<dbReference type="SMART" id="SM00283">
    <property type="entry name" value="MA"/>
    <property type="match status" value="1"/>
</dbReference>
<dbReference type="PANTHER" id="PTHR32089">
    <property type="entry name" value="METHYL-ACCEPTING CHEMOTAXIS PROTEIN MCPB"/>
    <property type="match status" value="1"/>
</dbReference>
<evidence type="ECO:0000256" key="3">
    <source>
        <dbReference type="SAM" id="Phobius"/>
    </source>
</evidence>